<keyword evidence="2" id="KW-1185">Reference proteome</keyword>
<evidence type="ECO:0000313" key="1">
    <source>
        <dbReference type="EMBL" id="VFQ95430.1"/>
    </source>
</evidence>
<dbReference type="Proteomes" id="UP000595140">
    <property type="component" value="Unassembled WGS sequence"/>
</dbReference>
<protein>
    <submittedName>
        <fullName evidence="1">Uncharacterized protein</fullName>
    </submittedName>
</protein>
<proteinExistence type="predicted"/>
<reference evidence="1 2" key="1">
    <citation type="submission" date="2018-04" db="EMBL/GenBank/DDBJ databases">
        <authorList>
            <person name="Vogel A."/>
        </authorList>
    </citation>
    <scope>NUCLEOTIDE SEQUENCE [LARGE SCALE GENOMIC DNA]</scope>
</reference>
<organism evidence="1 2">
    <name type="scientific">Cuscuta campestris</name>
    <dbReference type="NCBI Taxonomy" id="132261"/>
    <lineage>
        <taxon>Eukaryota</taxon>
        <taxon>Viridiplantae</taxon>
        <taxon>Streptophyta</taxon>
        <taxon>Embryophyta</taxon>
        <taxon>Tracheophyta</taxon>
        <taxon>Spermatophyta</taxon>
        <taxon>Magnoliopsida</taxon>
        <taxon>eudicotyledons</taxon>
        <taxon>Gunneridae</taxon>
        <taxon>Pentapetalae</taxon>
        <taxon>asterids</taxon>
        <taxon>lamiids</taxon>
        <taxon>Solanales</taxon>
        <taxon>Convolvulaceae</taxon>
        <taxon>Cuscuteae</taxon>
        <taxon>Cuscuta</taxon>
        <taxon>Cuscuta subgen. Grammica</taxon>
        <taxon>Cuscuta sect. Cleistogrammica</taxon>
    </lineage>
</organism>
<gene>
    <name evidence="1" type="ORF">CCAM_LOCUS37206</name>
</gene>
<dbReference type="AlphaFoldDB" id="A0A484N2Y7"/>
<accession>A0A484N2Y7</accession>
<dbReference type="EMBL" id="OOIL02005599">
    <property type="protein sequence ID" value="VFQ95430.1"/>
    <property type="molecule type" value="Genomic_DNA"/>
</dbReference>
<name>A0A484N2Y7_9ASTE</name>
<sequence length="123" mass="14013">MLSSRAPRRRLPNRPCYAEVLDSILADRESGLNCGCAERVDPTYQELLVRSSLLTRGLVGTRVGPSMSYLNLFSLPFISEKSSAIYDLTVSLTLYASKKFSETEKREISSNMRKQYEYMMENL</sequence>
<evidence type="ECO:0000313" key="2">
    <source>
        <dbReference type="Proteomes" id="UP000595140"/>
    </source>
</evidence>